<dbReference type="EMBL" id="CP012672">
    <property type="protein sequence ID" value="AUX29545.1"/>
    <property type="molecule type" value="Genomic_DNA"/>
</dbReference>
<sequence length="44" mass="4953">MTEKTSSDNTRKGGLILYQTEDGRTRIECRFERRDPLAHAGADG</sequence>
<proteinExistence type="predicted"/>
<protein>
    <submittedName>
        <fullName evidence="1">Uncharacterized protein</fullName>
    </submittedName>
</protein>
<dbReference type="AlphaFoldDB" id="A0A4P2QI40"/>
<reference evidence="1 2" key="1">
    <citation type="submission" date="2015-09" db="EMBL/GenBank/DDBJ databases">
        <title>Sorangium comparison.</title>
        <authorList>
            <person name="Zaburannyi N."/>
            <person name="Bunk B."/>
            <person name="Overmann J."/>
            <person name="Mueller R."/>
        </authorList>
    </citation>
    <scope>NUCLEOTIDE SEQUENCE [LARGE SCALE GENOMIC DNA]</scope>
    <source>
        <strain evidence="1 2">So ce836</strain>
    </source>
</reference>
<gene>
    <name evidence="1" type="ORF">SOCE836_016360</name>
</gene>
<accession>A0A4P2QI40</accession>
<name>A0A4P2QI40_SORCE</name>
<evidence type="ECO:0000313" key="2">
    <source>
        <dbReference type="Proteomes" id="UP000295497"/>
    </source>
</evidence>
<organism evidence="1 2">
    <name type="scientific">Sorangium cellulosum</name>
    <name type="common">Polyangium cellulosum</name>
    <dbReference type="NCBI Taxonomy" id="56"/>
    <lineage>
        <taxon>Bacteria</taxon>
        <taxon>Pseudomonadati</taxon>
        <taxon>Myxococcota</taxon>
        <taxon>Polyangia</taxon>
        <taxon>Polyangiales</taxon>
        <taxon>Polyangiaceae</taxon>
        <taxon>Sorangium</taxon>
    </lineage>
</organism>
<evidence type="ECO:0000313" key="1">
    <source>
        <dbReference type="EMBL" id="AUX29545.1"/>
    </source>
</evidence>
<dbReference type="Proteomes" id="UP000295497">
    <property type="component" value="Chromosome"/>
</dbReference>